<dbReference type="Gene3D" id="3.40.50.300">
    <property type="entry name" value="P-loop containing nucleotide triphosphate hydrolases"/>
    <property type="match status" value="1"/>
</dbReference>
<keyword evidence="17" id="KW-1185">Reference proteome</keyword>
<dbReference type="Gene3D" id="3.40.1390.20">
    <property type="entry name" value="HprK N-terminal domain-like"/>
    <property type="match status" value="1"/>
</dbReference>
<evidence type="ECO:0000256" key="9">
    <source>
        <dbReference type="ARBA" id="ARBA00022679"/>
    </source>
</evidence>
<dbReference type="SUPFAM" id="SSF52540">
    <property type="entry name" value="P-loop containing nucleoside triphosphate hydrolases"/>
    <property type="match status" value="1"/>
</dbReference>
<dbReference type="UniPathway" id="UPA00340">
    <property type="reaction ID" value="UER00459"/>
</dbReference>
<evidence type="ECO:0000259" key="15">
    <source>
        <dbReference type="Pfam" id="PF07085"/>
    </source>
</evidence>
<dbReference type="EC" id="2.3.1.8" evidence="6 13"/>
<evidence type="ECO:0000256" key="2">
    <source>
        <dbReference type="ARBA" id="ARBA00004496"/>
    </source>
</evidence>
<proteinExistence type="inferred from homology"/>
<keyword evidence="8 13" id="KW-0963">Cytoplasm</keyword>
<dbReference type="SUPFAM" id="SSF75138">
    <property type="entry name" value="HprK N-terminal domain-like"/>
    <property type="match status" value="1"/>
</dbReference>
<evidence type="ECO:0000256" key="11">
    <source>
        <dbReference type="ARBA" id="ARBA00031108"/>
    </source>
</evidence>
<dbReference type="InterPro" id="IPR004614">
    <property type="entry name" value="P_AcTrfase"/>
</dbReference>
<dbReference type="GO" id="GO:0008959">
    <property type="term" value="F:phosphate acetyltransferase activity"/>
    <property type="evidence" value="ECO:0007669"/>
    <property type="project" value="UniProtKB-EC"/>
</dbReference>
<dbReference type="Proteomes" id="UP000198923">
    <property type="component" value="Unassembled WGS sequence"/>
</dbReference>
<sequence>MRSVYVAGLGHGDGLQVVELGLMELLARRAERLGVFRPVAPRGADVRADPAIEVMRARYRPAQVGSGITIEEVEEGFASQTVDVLLDRLVERFAGFEASCDAVLVLGGSTAPGDLAGEPAFDAKLASRLSAPVVIVAGGVGQDADVTSKSLRTGYQVFAEQGCPVLAVIANRVPAGAVVGADLPVPCYVIPENPALSAPTVGQVAEVLRAVQVQGDAVGLQRDVSSVVLGGETLPGFLEHLRSAALVVTPGDRADLLLGAVASDAAGTARPAAVVLSHGVKPSPAVRGVTGRLAPGMPVLSAAADSLTIAAAVAGLSGQLSPDNPRRTEHALGHFEAHVDSEGLAQRLGLGRSSRVTPLMFEQSLVERARAERRHIVLPEGEEDRVLRAAETVLRRGIADLTLLGREDVIRRRAGDHGLDLHGAKIVDPLTSPMRHSFAERYHALREHRGMTLDRARDMVTDVNHFATMMVRTGAVHGMVSGTVHSSAATLLPAFQIVQTVPDISTVSSVYFMCLSDRVLLFGDCAVNADPDVTRLADIAITSARTAERFGIEPRVAMLTYSTGAAGAGADLDKVQEATELVRTRAPELLVEGPMQYDVAVDPRVAAVRLPESGVAGRATVLIFPDQHAGATTCLAVRRSAGAVAVGPILQGLRHPVNDVARGAGVEDIITTIAISAIQAQSVS</sequence>
<evidence type="ECO:0000256" key="12">
    <source>
        <dbReference type="ARBA" id="ARBA00049955"/>
    </source>
</evidence>
<dbReference type="Pfam" id="PF07085">
    <property type="entry name" value="DRTGG"/>
    <property type="match status" value="1"/>
</dbReference>
<evidence type="ECO:0000256" key="3">
    <source>
        <dbReference type="ARBA" id="ARBA00004989"/>
    </source>
</evidence>
<gene>
    <name evidence="16" type="ORF">SAMN05421505_113104</name>
</gene>
<comment type="subcellular location">
    <subcellularLocation>
        <location evidence="2 13">Cytoplasm</location>
    </subcellularLocation>
</comment>
<evidence type="ECO:0000259" key="14">
    <source>
        <dbReference type="Pfam" id="PF01515"/>
    </source>
</evidence>
<dbReference type="NCBIfam" id="NF007233">
    <property type="entry name" value="PRK09653.1"/>
    <property type="match status" value="1"/>
</dbReference>
<feature type="domain" description="Phosphate acetyl/butaryl transferase" evidence="14">
    <location>
        <begin position="360"/>
        <end position="677"/>
    </location>
</feature>
<comment type="domain">
    <text evidence="13">The N-terminal region seems to be important for proper quaternary structure. The C-terminal region contains the substrate-binding site.</text>
</comment>
<dbReference type="InterPro" id="IPR028979">
    <property type="entry name" value="Ser_kin/Pase_Hpr-like_N_sf"/>
</dbReference>
<evidence type="ECO:0000313" key="17">
    <source>
        <dbReference type="Proteomes" id="UP000198923"/>
    </source>
</evidence>
<dbReference type="InterPro" id="IPR042113">
    <property type="entry name" value="P_AcTrfase_dom1"/>
</dbReference>
<dbReference type="PIRSF" id="PIRSF006107">
    <property type="entry name" value="PhpActrans_proteobac"/>
    <property type="match status" value="1"/>
</dbReference>
<keyword evidence="10 13" id="KW-0012">Acyltransferase</keyword>
<dbReference type="InterPro" id="IPR027417">
    <property type="entry name" value="P-loop_NTPase"/>
</dbReference>
<dbReference type="NCBIfam" id="TIGR00651">
    <property type="entry name" value="pta"/>
    <property type="match status" value="1"/>
</dbReference>
<reference evidence="16 17" key="1">
    <citation type="submission" date="2016-10" db="EMBL/GenBank/DDBJ databases">
        <authorList>
            <person name="de Groot N.N."/>
        </authorList>
    </citation>
    <scope>NUCLEOTIDE SEQUENCE [LARGE SCALE GENOMIC DNA]</scope>
    <source>
        <strain evidence="16 17">CPCC 201354</strain>
    </source>
</reference>
<dbReference type="InterPro" id="IPR042112">
    <property type="entry name" value="P_AcTrfase_dom2"/>
</dbReference>
<evidence type="ECO:0000256" key="8">
    <source>
        <dbReference type="ARBA" id="ARBA00022490"/>
    </source>
</evidence>
<dbReference type="OrthoDB" id="9808984at2"/>
<dbReference type="STRING" id="504805.SAMN05421505_113104"/>
<dbReference type="RefSeq" id="WP_093171237.1">
    <property type="nucleotide sequence ID" value="NZ_FNCN01000013.1"/>
</dbReference>
<comment type="similarity">
    <text evidence="4 13">In the C-terminal section; belongs to the phosphate acetyltransferase and butyryltransferase family.</text>
</comment>
<protein>
    <recommendedName>
        <fullName evidence="7 13">Phosphate acetyltransferase</fullName>
        <ecNumber evidence="6 13">2.3.1.8</ecNumber>
    </recommendedName>
    <alternativeName>
        <fullName evidence="11 13">Phosphotransacetylase</fullName>
    </alternativeName>
</protein>
<evidence type="ECO:0000256" key="1">
    <source>
        <dbReference type="ARBA" id="ARBA00000705"/>
    </source>
</evidence>
<dbReference type="NCBIfam" id="NF004167">
    <property type="entry name" value="PRK05632.1"/>
    <property type="match status" value="1"/>
</dbReference>
<organism evidence="16 17">
    <name type="scientific">Sinosporangium album</name>
    <dbReference type="NCBI Taxonomy" id="504805"/>
    <lineage>
        <taxon>Bacteria</taxon>
        <taxon>Bacillati</taxon>
        <taxon>Actinomycetota</taxon>
        <taxon>Actinomycetes</taxon>
        <taxon>Streptosporangiales</taxon>
        <taxon>Streptosporangiaceae</taxon>
        <taxon>Sinosporangium</taxon>
    </lineage>
</organism>
<dbReference type="AlphaFoldDB" id="A0A1G8B2H7"/>
<comment type="function">
    <text evidence="12 13">Involved in acetate metabolism.</text>
</comment>
<dbReference type="InterPro" id="IPR002505">
    <property type="entry name" value="PTA_PTB"/>
</dbReference>
<dbReference type="InterPro" id="IPR050500">
    <property type="entry name" value="Phos_Acetyltrans/Butyryltrans"/>
</dbReference>
<dbReference type="Pfam" id="PF13500">
    <property type="entry name" value="AAA_26"/>
    <property type="match status" value="1"/>
</dbReference>
<dbReference type="Gene3D" id="3.40.50.10950">
    <property type="match status" value="1"/>
</dbReference>
<dbReference type="Pfam" id="PF01515">
    <property type="entry name" value="PTA_PTB"/>
    <property type="match status" value="1"/>
</dbReference>
<evidence type="ECO:0000256" key="5">
    <source>
        <dbReference type="ARBA" id="ARBA00009786"/>
    </source>
</evidence>
<dbReference type="PANTHER" id="PTHR43356:SF3">
    <property type="entry name" value="PHOSPHATE ACETYLTRANSFERASE"/>
    <property type="match status" value="1"/>
</dbReference>
<evidence type="ECO:0000256" key="13">
    <source>
        <dbReference type="PIRNR" id="PIRNR006107"/>
    </source>
</evidence>
<keyword evidence="9 13" id="KW-0808">Transferase</keyword>
<dbReference type="InterPro" id="IPR016475">
    <property type="entry name" value="P-Actrans_bac"/>
</dbReference>
<dbReference type="GO" id="GO:0005737">
    <property type="term" value="C:cytoplasm"/>
    <property type="evidence" value="ECO:0007669"/>
    <property type="project" value="UniProtKB-SubCell"/>
</dbReference>
<comment type="pathway">
    <text evidence="3 13">Metabolic intermediate biosynthesis; acetyl-CoA biosynthesis; acetyl-CoA from acetate: step 2/2.</text>
</comment>
<comment type="catalytic activity">
    <reaction evidence="1 13">
        <text>acetyl-CoA + phosphate = acetyl phosphate + CoA</text>
        <dbReference type="Rhea" id="RHEA:19521"/>
        <dbReference type="ChEBI" id="CHEBI:22191"/>
        <dbReference type="ChEBI" id="CHEBI:43474"/>
        <dbReference type="ChEBI" id="CHEBI:57287"/>
        <dbReference type="ChEBI" id="CHEBI:57288"/>
        <dbReference type="EC" id="2.3.1.8"/>
    </reaction>
</comment>
<evidence type="ECO:0000256" key="10">
    <source>
        <dbReference type="ARBA" id="ARBA00023315"/>
    </source>
</evidence>
<dbReference type="InterPro" id="IPR010766">
    <property type="entry name" value="DRTGG"/>
</dbReference>
<evidence type="ECO:0000313" key="16">
    <source>
        <dbReference type="EMBL" id="SDH27459.1"/>
    </source>
</evidence>
<name>A0A1G8B2H7_9ACTN</name>
<evidence type="ECO:0000256" key="6">
    <source>
        <dbReference type="ARBA" id="ARBA00012707"/>
    </source>
</evidence>
<comment type="similarity">
    <text evidence="5 13">In the N-terminal section; belongs to the CobB/CobQ family.</text>
</comment>
<feature type="domain" description="DRTGG" evidence="15">
    <location>
        <begin position="204"/>
        <end position="313"/>
    </location>
</feature>
<dbReference type="EMBL" id="FNCN01000013">
    <property type="protein sequence ID" value="SDH27459.1"/>
    <property type="molecule type" value="Genomic_DNA"/>
</dbReference>
<evidence type="ECO:0000256" key="4">
    <source>
        <dbReference type="ARBA" id="ARBA00008756"/>
    </source>
</evidence>
<dbReference type="PANTHER" id="PTHR43356">
    <property type="entry name" value="PHOSPHATE ACETYLTRANSFERASE"/>
    <property type="match status" value="1"/>
</dbReference>
<dbReference type="SUPFAM" id="SSF53659">
    <property type="entry name" value="Isocitrate/Isopropylmalate dehydrogenase-like"/>
    <property type="match status" value="1"/>
</dbReference>
<dbReference type="GO" id="GO:0006085">
    <property type="term" value="P:acetyl-CoA biosynthetic process"/>
    <property type="evidence" value="ECO:0007669"/>
    <property type="project" value="UniProtKB-UniPathway"/>
</dbReference>
<accession>A0A1G8B2H7</accession>
<dbReference type="Gene3D" id="3.40.50.10750">
    <property type="entry name" value="Isocitrate/Isopropylmalate dehydrogenase-like"/>
    <property type="match status" value="1"/>
</dbReference>
<evidence type="ECO:0000256" key="7">
    <source>
        <dbReference type="ARBA" id="ARBA00021528"/>
    </source>
</evidence>